<sequence length="211" mass="23821">MQFNTFGALFILYGLIKVLIVLSLTWFIPHDLEKKLSTIEGLNLIVSGDTTLAGRMVEYILLAFGVFSIVHGLALCGAYSHSFERYIESKNLQYSVYTALGVFSILFYSLVLYTPLPISKDPKGTDHYKLYGFAGGLSFLAVPPLWEAFEYLFPILNRMSTEKKMMYMTLGMFTFIGLLGGVYYTIKNLKRPNSTTVVTKKSHERSFSHAT</sequence>
<protein>
    <submittedName>
        <fullName evidence="2">Uncharacterized protein</fullName>
    </submittedName>
</protein>
<dbReference type="AlphaFoldDB" id="A0A6C0BLM2"/>
<keyword evidence="1" id="KW-0812">Transmembrane</keyword>
<feature type="transmembrane region" description="Helical" evidence="1">
    <location>
        <begin position="59"/>
        <end position="82"/>
    </location>
</feature>
<dbReference type="EMBL" id="MN739173">
    <property type="protein sequence ID" value="QHS92203.1"/>
    <property type="molecule type" value="Genomic_DNA"/>
</dbReference>
<feature type="transmembrane region" description="Helical" evidence="1">
    <location>
        <begin position="128"/>
        <end position="146"/>
    </location>
</feature>
<name>A0A6C0BLM2_9ZZZZ</name>
<evidence type="ECO:0000313" key="2">
    <source>
        <dbReference type="EMBL" id="QHS92203.1"/>
    </source>
</evidence>
<proteinExistence type="predicted"/>
<reference evidence="2" key="1">
    <citation type="journal article" date="2020" name="Nature">
        <title>Giant virus diversity and host interactions through global metagenomics.</title>
        <authorList>
            <person name="Schulz F."/>
            <person name="Roux S."/>
            <person name="Paez-Espino D."/>
            <person name="Jungbluth S."/>
            <person name="Walsh D.A."/>
            <person name="Denef V.J."/>
            <person name="McMahon K.D."/>
            <person name="Konstantinidis K.T."/>
            <person name="Eloe-Fadrosh E.A."/>
            <person name="Kyrpides N.C."/>
            <person name="Woyke T."/>
        </authorList>
    </citation>
    <scope>NUCLEOTIDE SEQUENCE</scope>
    <source>
        <strain evidence="2">GVMAG-M-3300013285-6</strain>
    </source>
</reference>
<accession>A0A6C0BLM2</accession>
<organism evidence="2">
    <name type="scientific">viral metagenome</name>
    <dbReference type="NCBI Taxonomy" id="1070528"/>
    <lineage>
        <taxon>unclassified sequences</taxon>
        <taxon>metagenomes</taxon>
        <taxon>organismal metagenomes</taxon>
    </lineage>
</organism>
<evidence type="ECO:0000256" key="1">
    <source>
        <dbReference type="SAM" id="Phobius"/>
    </source>
</evidence>
<keyword evidence="1" id="KW-0472">Membrane</keyword>
<feature type="transmembrane region" description="Helical" evidence="1">
    <location>
        <begin position="6"/>
        <end position="28"/>
    </location>
</feature>
<keyword evidence="1" id="KW-1133">Transmembrane helix</keyword>
<feature type="transmembrane region" description="Helical" evidence="1">
    <location>
        <begin position="166"/>
        <end position="186"/>
    </location>
</feature>
<feature type="transmembrane region" description="Helical" evidence="1">
    <location>
        <begin position="94"/>
        <end position="116"/>
    </location>
</feature>